<evidence type="ECO:0000313" key="5">
    <source>
        <dbReference type="Proteomes" id="UP000239485"/>
    </source>
</evidence>
<evidence type="ECO:0000256" key="1">
    <source>
        <dbReference type="SAM" id="MobiDB-lite"/>
    </source>
</evidence>
<evidence type="ECO:0000259" key="3">
    <source>
        <dbReference type="SMART" id="SM00460"/>
    </source>
</evidence>
<dbReference type="PANTHER" id="PTHR42736:SF1">
    <property type="entry name" value="PROTEIN-GLUTAMINE GAMMA-GLUTAMYLTRANSFERASE"/>
    <property type="match status" value="1"/>
</dbReference>
<comment type="caution">
    <text evidence="4">The sequence shown here is derived from an EMBL/GenBank/DDBJ whole genome shotgun (WGS) entry which is preliminary data.</text>
</comment>
<feature type="transmembrane region" description="Helical" evidence="2">
    <location>
        <begin position="61"/>
        <end position="85"/>
    </location>
</feature>
<evidence type="ECO:0000313" key="4">
    <source>
        <dbReference type="EMBL" id="PPK95247.1"/>
    </source>
</evidence>
<evidence type="ECO:0000256" key="2">
    <source>
        <dbReference type="SAM" id="Phobius"/>
    </source>
</evidence>
<dbReference type="Gene3D" id="3.10.620.30">
    <property type="match status" value="1"/>
</dbReference>
<dbReference type="Pfam" id="PF01841">
    <property type="entry name" value="Transglut_core"/>
    <property type="match status" value="1"/>
</dbReference>
<dbReference type="SMART" id="SM00460">
    <property type="entry name" value="TGc"/>
    <property type="match status" value="1"/>
</dbReference>
<keyword evidence="2" id="KW-0472">Membrane</keyword>
<dbReference type="EMBL" id="PTJD01000006">
    <property type="protein sequence ID" value="PPK95247.1"/>
    <property type="molecule type" value="Genomic_DNA"/>
</dbReference>
<feature type="transmembrane region" description="Helical" evidence="2">
    <location>
        <begin position="167"/>
        <end position="183"/>
    </location>
</feature>
<feature type="transmembrane region" description="Helical" evidence="2">
    <location>
        <begin position="204"/>
        <end position="222"/>
    </location>
</feature>
<dbReference type="AlphaFoldDB" id="A0A2S6ILY9"/>
<dbReference type="Proteomes" id="UP000239485">
    <property type="component" value="Unassembled WGS sequence"/>
</dbReference>
<keyword evidence="2" id="KW-0812">Transmembrane</keyword>
<dbReference type="Pfam" id="PF11992">
    <property type="entry name" value="TgpA_N"/>
    <property type="match status" value="1"/>
</dbReference>
<dbReference type="InterPro" id="IPR038765">
    <property type="entry name" value="Papain-like_cys_pep_sf"/>
</dbReference>
<name>A0A2S6ILY9_9ACTN</name>
<feature type="transmembrane region" description="Helical" evidence="2">
    <location>
        <begin position="29"/>
        <end position="49"/>
    </location>
</feature>
<feature type="region of interest" description="Disordered" evidence="1">
    <location>
        <begin position="742"/>
        <end position="776"/>
    </location>
</feature>
<reference evidence="4 5" key="1">
    <citation type="submission" date="2018-02" db="EMBL/GenBank/DDBJ databases">
        <title>Genomic Encyclopedia of Archaeal and Bacterial Type Strains, Phase II (KMG-II): from individual species to whole genera.</title>
        <authorList>
            <person name="Goeker M."/>
        </authorList>
    </citation>
    <scope>NUCLEOTIDE SEQUENCE [LARGE SCALE GENOMIC DNA]</scope>
    <source>
        <strain evidence="4 5">DSM 22857</strain>
    </source>
</reference>
<accession>A0A2S6ILY9</accession>
<feature type="compositionally biased region" description="Basic and acidic residues" evidence="1">
    <location>
        <begin position="765"/>
        <end position="776"/>
    </location>
</feature>
<dbReference type="PANTHER" id="PTHR42736">
    <property type="entry name" value="PROTEIN-GLUTAMINE GAMMA-GLUTAMYLTRANSFERASE"/>
    <property type="match status" value="1"/>
</dbReference>
<dbReference type="InterPro" id="IPR002931">
    <property type="entry name" value="Transglutaminase-like"/>
</dbReference>
<dbReference type="OrthoDB" id="9804023at2"/>
<protein>
    <submittedName>
        <fullName evidence="4">Transglutaminase superfamily protein</fullName>
    </submittedName>
</protein>
<dbReference type="SUPFAM" id="SSF54001">
    <property type="entry name" value="Cysteine proteinases"/>
    <property type="match status" value="1"/>
</dbReference>
<feature type="region of interest" description="Disordered" evidence="1">
    <location>
        <begin position="529"/>
        <end position="583"/>
    </location>
</feature>
<feature type="domain" description="Transglutaminase-like" evidence="3">
    <location>
        <begin position="460"/>
        <end position="530"/>
    </location>
</feature>
<gene>
    <name evidence="4" type="ORF">CLV92_10668</name>
</gene>
<dbReference type="InterPro" id="IPR052901">
    <property type="entry name" value="Bact_TGase-like"/>
</dbReference>
<keyword evidence="5" id="KW-1185">Reference proteome</keyword>
<feature type="transmembrane region" description="Helical" evidence="2">
    <location>
        <begin position="600"/>
        <end position="618"/>
    </location>
</feature>
<sequence>MNRSTRTSLLAAAATTATLLTLRPLVSSGAWFADALLVVVAVTGTGIAVHRLSRRHAPAVAAQALVLGALLVLLYAPGTALLGVVPTGETLRRLAALATDGALAVQRYSVPVSDLRGLQPLMVAGAGLLALAVDVLATRLRHPALAGLPLAATYAVPVALAPGGSGAFAFVLAALCYLLLLRADVSGRERRWVPAAARRAGVNGLGLAAAAVAVAVVVPAAVPDLDEKPLTFDLGQGESITVINPILHLKDSLGARSDATVLLYETTEDAPAPLRIVTADVFDGKTWAPRTGTDIPRIQRVQTGMPTAPGLSDEVRSAAVEETTSVTVRNLQQNYLPLPYPAVRVAIEGDWLYEQDTLNVVGDGETTLGRRYTVAHLRVTPKESTLREAPPAPEGIRDVYTALPETLPASVHEAARTVTEGARDDYERAVQLQRYFRTTGGFTYSTEVADDGGSDAVASFLDSRSGFCVQFASAMAVMARSLGIPARLAIGFLPGERVGDGRWRISAQDAHAWPELYFEGTGWVRFEPTPAARTPNAPPWSLPAVTPGTNGQVPPEAALQPSESPGAAPSAAPSTAAAEEELELGTGERAWSDPVEELPWAWFVIVALLLSSLLLPVLSDTVLRRRRWASVRGADDSAEAAWADLADRTRDLGAAWPDSATPRQAAERLGEFAELQPEESAALTRLRRAVERARFAPGADGGERLARADVDRIVAAVAAQQPRSVQWRARLWPSAGMRALSRTEVPVPWSRRGPDQAPGRGAEPAPRERERVGSSR</sequence>
<dbReference type="InterPro" id="IPR021878">
    <property type="entry name" value="TgpA_N"/>
</dbReference>
<dbReference type="RefSeq" id="WP_146099479.1">
    <property type="nucleotide sequence ID" value="NZ_PTJD01000006.1"/>
</dbReference>
<keyword evidence="2" id="KW-1133">Transmembrane helix</keyword>
<organism evidence="4 5">
    <name type="scientific">Kineococcus xinjiangensis</name>
    <dbReference type="NCBI Taxonomy" id="512762"/>
    <lineage>
        <taxon>Bacteria</taxon>
        <taxon>Bacillati</taxon>
        <taxon>Actinomycetota</taxon>
        <taxon>Actinomycetes</taxon>
        <taxon>Kineosporiales</taxon>
        <taxon>Kineosporiaceae</taxon>
        <taxon>Kineococcus</taxon>
    </lineage>
</organism>
<feature type="compositionally biased region" description="Low complexity" evidence="1">
    <location>
        <begin position="561"/>
        <end position="577"/>
    </location>
</feature>
<proteinExistence type="predicted"/>